<organism evidence="2 3">
    <name type="scientific">Candolleomyces aberdarensis</name>
    <dbReference type="NCBI Taxonomy" id="2316362"/>
    <lineage>
        <taxon>Eukaryota</taxon>
        <taxon>Fungi</taxon>
        <taxon>Dikarya</taxon>
        <taxon>Basidiomycota</taxon>
        <taxon>Agaricomycotina</taxon>
        <taxon>Agaricomycetes</taxon>
        <taxon>Agaricomycetidae</taxon>
        <taxon>Agaricales</taxon>
        <taxon>Agaricineae</taxon>
        <taxon>Psathyrellaceae</taxon>
        <taxon>Candolleomyces</taxon>
    </lineage>
</organism>
<gene>
    <name evidence="2" type="ORF">EST38_g7469</name>
</gene>
<dbReference type="AlphaFoldDB" id="A0A4Q2DHA3"/>
<feature type="compositionally biased region" description="Basic residues" evidence="1">
    <location>
        <begin position="208"/>
        <end position="217"/>
    </location>
</feature>
<protein>
    <submittedName>
        <fullName evidence="2">Uncharacterized protein</fullName>
    </submittedName>
</protein>
<reference evidence="2 3" key="1">
    <citation type="submission" date="2019-01" db="EMBL/GenBank/DDBJ databases">
        <title>Draft genome sequence of Psathyrella aberdarensis IHI B618.</title>
        <authorList>
            <person name="Buettner E."/>
            <person name="Kellner H."/>
        </authorList>
    </citation>
    <scope>NUCLEOTIDE SEQUENCE [LARGE SCALE GENOMIC DNA]</scope>
    <source>
        <strain evidence="2 3">IHI B618</strain>
    </source>
</reference>
<feature type="compositionally biased region" description="Pro residues" evidence="1">
    <location>
        <begin position="241"/>
        <end position="250"/>
    </location>
</feature>
<feature type="compositionally biased region" description="Low complexity" evidence="1">
    <location>
        <begin position="218"/>
        <end position="240"/>
    </location>
</feature>
<feature type="region of interest" description="Disordered" evidence="1">
    <location>
        <begin position="164"/>
        <end position="268"/>
    </location>
</feature>
<feature type="compositionally biased region" description="Low complexity" evidence="1">
    <location>
        <begin position="1"/>
        <end position="12"/>
    </location>
</feature>
<evidence type="ECO:0000313" key="3">
    <source>
        <dbReference type="Proteomes" id="UP000290288"/>
    </source>
</evidence>
<dbReference type="Proteomes" id="UP000290288">
    <property type="component" value="Unassembled WGS sequence"/>
</dbReference>
<keyword evidence="3" id="KW-1185">Reference proteome</keyword>
<sequence>MSSTTQRASSTTSRRRKATMKSETTAASVDPTPGQSSSSENAHPQYPQLQFVHVPYSYLVPAVSPAPVIQPHPQTPVQPQQAVAIPSQTQPPSLESVFQDTVHKFRDLEMSLAGVQAATKRAMIRQQHEQHKLRVHCMAFKQERDAARRQVMFLLQERSQLLRQRRHSAPALSISPPPPPTTATSVGFESAVDKSESSPTEYSIEHRKAARNARRHSPYSAGPSRRSSSPSNAESPSSPICFPPPRPSSTPPTLSRPTTFSASTAPSPMVEEGLQFAICDPLRKAGDSTSFEVSYNARPESIIFERAQSGSARQVQIKGKEPAILLRQAHYVETHFPTPSVKEEAVDGELDMDLGSDDEDGMTLDKTRGMEVEDVSAAEPSIDIQHLDLLYTPARGNVWCRSCMFRYRRSIPLGGPIPESARFETTSDWDQLRDHAISAHPDQCDRVARLQPEDLSRLRAAQLSSYASAAAR</sequence>
<feature type="region of interest" description="Disordered" evidence="1">
    <location>
        <begin position="1"/>
        <end position="45"/>
    </location>
</feature>
<feature type="compositionally biased region" description="Low complexity" evidence="1">
    <location>
        <begin position="251"/>
        <end position="261"/>
    </location>
</feature>
<dbReference type="OrthoDB" id="3043767at2759"/>
<comment type="caution">
    <text evidence="2">The sequence shown here is derived from an EMBL/GenBank/DDBJ whole genome shotgun (WGS) entry which is preliminary data.</text>
</comment>
<accession>A0A4Q2DHA3</accession>
<dbReference type="EMBL" id="SDEE01000269">
    <property type="protein sequence ID" value="RXW18396.1"/>
    <property type="molecule type" value="Genomic_DNA"/>
</dbReference>
<name>A0A4Q2DHA3_9AGAR</name>
<evidence type="ECO:0000313" key="2">
    <source>
        <dbReference type="EMBL" id="RXW18396.1"/>
    </source>
</evidence>
<feature type="compositionally biased region" description="Polar residues" evidence="1">
    <location>
        <begin position="23"/>
        <end position="42"/>
    </location>
</feature>
<evidence type="ECO:0000256" key="1">
    <source>
        <dbReference type="SAM" id="MobiDB-lite"/>
    </source>
</evidence>
<proteinExistence type="predicted"/>